<dbReference type="InterPro" id="IPR036615">
    <property type="entry name" value="Mur_ligase_C_dom_sf"/>
</dbReference>
<name>A0ABY0FMA9_9BACT</name>
<proteinExistence type="predicted"/>
<dbReference type="Gene3D" id="3.90.190.20">
    <property type="entry name" value="Mur ligase, C-terminal domain"/>
    <property type="match status" value="1"/>
</dbReference>
<dbReference type="Pfam" id="PF01225">
    <property type="entry name" value="Mur_ligase"/>
    <property type="match status" value="1"/>
</dbReference>
<keyword evidence="3" id="KW-0436">Ligase</keyword>
<comment type="caution">
    <text evidence="3">The sequence shown here is derived from an EMBL/GenBank/DDBJ whole genome shotgun (WGS) entry which is preliminary data.</text>
</comment>
<dbReference type="InterPro" id="IPR000713">
    <property type="entry name" value="Mur_ligase_N"/>
</dbReference>
<protein>
    <submittedName>
        <fullName evidence="3">UDP-N-acetylmuramate--L-alanine ligase</fullName>
        <ecNumber evidence="3">6.3.2.8</ecNumber>
    </submittedName>
</protein>
<dbReference type="InterPro" id="IPR050061">
    <property type="entry name" value="MurCDEF_pg_biosynth"/>
</dbReference>
<dbReference type="PANTHER" id="PTHR43445:SF3">
    <property type="entry name" value="UDP-N-ACETYLMURAMATE--L-ALANINE LIGASE"/>
    <property type="match status" value="1"/>
</dbReference>
<keyword evidence="4" id="KW-1185">Reference proteome</keyword>
<dbReference type="Proteomes" id="UP001191004">
    <property type="component" value="Unassembled WGS sequence"/>
</dbReference>
<dbReference type="EMBL" id="PRLL01000001">
    <property type="protein sequence ID" value="RYC73986.1"/>
    <property type="molecule type" value="Genomic_DNA"/>
</dbReference>
<dbReference type="PANTHER" id="PTHR43445">
    <property type="entry name" value="UDP-N-ACETYLMURAMATE--L-ALANINE LIGASE-RELATED"/>
    <property type="match status" value="1"/>
</dbReference>
<evidence type="ECO:0000313" key="3">
    <source>
        <dbReference type="EMBL" id="RYC73986.1"/>
    </source>
</evidence>
<dbReference type="Gene3D" id="3.40.1190.10">
    <property type="entry name" value="Mur-like, catalytic domain"/>
    <property type="match status" value="1"/>
</dbReference>
<dbReference type="SUPFAM" id="SSF53244">
    <property type="entry name" value="MurD-like peptide ligases, peptide-binding domain"/>
    <property type="match status" value="1"/>
</dbReference>
<feature type="domain" description="Mur ligase central" evidence="2">
    <location>
        <begin position="114"/>
        <end position="211"/>
    </location>
</feature>
<dbReference type="InterPro" id="IPR036565">
    <property type="entry name" value="Mur-like_cat_sf"/>
</dbReference>
<feature type="domain" description="Mur ligase N-terminal catalytic" evidence="1">
    <location>
        <begin position="3"/>
        <end position="105"/>
    </location>
</feature>
<sequence length="431" mass="48379">MNIYISGISGTGMGPLALMAKNAGYQVFGSDQQRGAISNELDQAQIPFAVGAQDGQYLQKVHEKYHLDWFVHTSALPEDHPELQLAKSLGLKISKRDELTATLVKELNLKMIAVAGTHGKTTTTAMLIWAAKNLQLPAAYIVGSTLNFAPSGSYQKNDQYFIYEADEYDRNFLHYQPWLSLITFVSYDHPDIYPSESDYQQAFLQFEKKSQSLIFANPAAAPSDLSQLSSQSFQVLETPDPRLTLAGAARREDANLVFYAIKQILADQPNSHQVSDQQIIDILNQFPGVGRRFERLADGLYSDYAHHPEEIRATVEIAKEEAKNLGKNGVVVVYQPHQNTRQHEVFSLYQDVFLGVDQLFWLPTYLTRENPGLKIYTPADFIATLKNPEIATSANLDDQLRLKLKSLLQDNYLVILMSAGPADQWFRDSLA</sequence>
<accession>A0ABY0FMA9</accession>
<dbReference type="Pfam" id="PF08245">
    <property type="entry name" value="Mur_ligase_M"/>
    <property type="match status" value="1"/>
</dbReference>
<dbReference type="RefSeq" id="WP_129603797.1">
    <property type="nucleotide sequence ID" value="NZ_PRLL01000001.1"/>
</dbReference>
<evidence type="ECO:0000259" key="1">
    <source>
        <dbReference type="Pfam" id="PF01225"/>
    </source>
</evidence>
<dbReference type="Gene3D" id="3.40.50.720">
    <property type="entry name" value="NAD(P)-binding Rossmann-like Domain"/>
    <property type="match status" value="1"/>
</dbReference>
<evidence type="ECO:0000259" key="2">
    <source>
        <dbReference type="Pfam" id="PF08245"/>
    </source>
</evidence>
<dbReference type="InterPro" id="IPR013221">
    <property type="entry name" value="Mur_ligase_cen"/>
</dbReference>
<dbReference type="SUPFAM" id="SSF53623">
    <property type="entry name" value="MurD-like peptide ligases, catalytic domain"/>
    <property type="match status" value="1"/>
</dbReference>
<dbReference type="EC" id="6.3.2.8" evidence="3"/>
<gene>
    <name evidence="3" type="primary">murC</name>
    <name evidence="3" type="ORF">G3KMM_00026</name>
</gene>
<evidence type="ECO:0000313" key="4">
    <source>
        <dbReference type="Proteomes" id="UP001191004"/>
    </source>
</evidence>
<dbReference type="SUPFAM" id="SSF51984">
    <property type="entry name" value="MurCD N-terminal domain"/>
    <property type="match status" value="1"/>
</dbReference>
<reference evidence="3 4" key="2">
    <citation type="journal article" date="2020" name="Cell Rep.">
        <title>Acquisition and Adaptation of Ultra-small Parasitic Reduced Genome Bacteria to Mammalian Hosts.</title>
        <authorList>
            <person name="McLean J.S."/>
            <person name="Bor B."/>
            <person name="Kerns K.A."/>
            <person name="Liu Q."/>
            <person name="To T.T."/>
            <person name="Solden L."/>
            <person name="Hendrickson E.L."/>
            <person name="Wrighton K."/>
            <person name="Shi W."/>
            <person name="He X."/>
        </authorList>
    </citation>
    <scope>NUCLEOTIDE SEQUENCE [LARGE SCALE GENOMIC DNA]</scope>
    <source>
        <strain evidence="3 4">TM7_KMM_G3_1_HOT_351</strain>
    </source>
</reference>
<reference evidence="3 4" key="1">
    <citation type="journal article" date="2018" name="bioRxiv">
        <title>Evidence of independent acquisition and adaption of ultra-small bacteria to human hosts across the highly diverse yet reduced genomes of the phylum Saccharibacteria.</title>
        <authorList>
            <person name="McLean J.S."/>
            <person name="Bor B."/>
            <person name="To T.T."/>
            <person name="Liu Q."/>
            <person name="Kearns K.A."/>
            <person name="Solden L.M."/>
            <person name="Wrighton K.C."/>
            <person name="He X."/>
            <person name="Shi W."/>
        </authorList>
    </citation>
    <scope>NUCLEOTIDE SEQUENCE [LARGE SCALE GENOMIC DNA]</scope>
    <source>
        <strain evidence="3 4">TM7_KMM_G3_1_HOT_351</strain>
    </source>
</reference>
<organism evidence="3 4">
    <name type="scientific">Candidatus Nanosyncoccus nanoralicus</name>
    <dbReference type="NCBI Taxonomy" id="2171996"/>
    <lineage>
        <taxon>Bacteria</taxon>
        <taxon>Candidatus Saccharimonadota</taxon>
        <taxon>Candidatus Nanosyncoccalia</taxon>
        <taxon>Candidatus Nanosyncoccales</taxon>
        <taxon>Candidatus Nanosyncoccaceae</taxon>
        <taxon>Candidatus Nanosyncoccus</taxon>
    </lineage>
</organism>
<dbReference type="GO" id="GO:0008763">
    <property type="term" value="F:UDP-N-acetylmuramate-L-alanine ligase activity"/>
    <property type="evidence" value="ECO:0007669"/>
    <property type="project" value="UniProtKB-EC"/>
</dbReference>